<reference evidence="2 3" key="1">
    <citation type="submission" date="2015-12" db="EMBL/GenBank/DDBJ databases">
        <title>Nitrous oxide reduction kinetics distinguish bacteria harboring typical versus atypical NosZ.</title>
        <authorList>
            <person name="Yoon S."/>
            <person name="Nissen S."/>
            <person name="Park D."/>
            <person name="Sanford R.A."/>
            <person name="Loeffler F.E."/>
        </authorList>
    </citation>
    <scope>NUCLEOTIDE SEQUENCE [LARGE SCALE GENOMIC DNA]</scope>
    <source>
        <strain evidence="2 3">ATCC BAA-841</strain>
    </source>
</reference>
<proteinExistence type="predicted"/>
<organism evidence="2 3">
    <name type="scientific">Dechloromonas denitrificans</name>
    <dbReference type="NCBI Taxonomy" id="281362"/>
    <lineage>
        <taxon>Bacteria</taxon>
        <taxon>Pseudomonadati</taxon>
        <taxon>Pseudomonadota</taxon>
        <taxon>Betaproteobacteria</taxon>
        <taxon>Rhodocyclales</taxon>
        <taxon>Azonexaceae</taxon>
        <taxon>Dechloromonas</taxon>
    </lineage>
</organism>
<comment type="caution">
    <text evidence="2">The sequence shown here is derived from an EMBL/GenBank/DDBJ whole genome shotgun (WGS) entry which is preliminary data.</text>
</comment>
<accession>A0A133XLZ1</accession>
<feature type="region of interest" description="Disordered" evidence="1">
    <location>
        <begin position="50"/>
        <end position="69"/>
    </location>
</feature>
<dbReference type="STRING" id="281362.AT959_05520"/>
<dbReference type="InterPro" id="IPR021853">
    <property type="entry name" value="DUF3460"/>
</dbReference>
<dbReference type="Proteomes" id="UP000070186">
    <property type="component" value="Unassembled WGS sequence"/>
</dbReference>
<dbReference type="Pfam" id="PF11943">
    <property type="entry name" value="DUF3460"/>
    <property type="match status" value="1"/>
</dbReference>
<evidence type="ECO:0000256" key="1">
    <source>
        <dbReference type="SAM" id="MobiDB-lite"/>
    </source>
</evidence>
<dbReference type="AlphaFoldDB" id="A0A133XLZ1"/>
<evidence type="ECO:0000313" key="3">
    <source>
        <dbReference type="Proteomes" id="UP000070186"/>
    </source>
</evidence>
<evidence type="ECO:0000313" key="2">
    <source>
        <dbReference type="EMBL" id="KXB31957.1"/>
    </source>
</evidence>
<name>A0A133XLZ1_9RHOO</name>
<sequence>MDRGFVSNHTRFIDHFLEEHPEVVKDQHKGWHIYWDKQVDQVAQKKAELDSVPDDGYGFHSHGPLKGPE</sequence>
<protein>
    <recommendedName>
        <fullName evidence="4">DUF3460 domain-containing protein</fullName>
    </recommendedName>
</protein>
<keyword evidence="3" id="KW-1185">Reference proteome</keyword>
<gene>
    <name evidence="2" type="ORF">AT959_05520</name>
</gene>
<dbReference type="EMBL" id="LODL01000010">
    <property type="protein sequence ID" value="KXB31957.1"/>
    <property type="molecule type" value="Genomic_DNA"/>
</dbReference>
<evidence type="ECO:0008006" key="4">
    <source>
        <dbReference type="Google" id="ProtNLM"/>
    </source>
</evidence>